<organism evidence="8 10">
    <name type="scientific">Dinoponera quadriceps</name>
    <name type="common">South American ant</name>
    <dbReference type="NCBI Taxonomy" id="609295"/>
    <lineage>
        <taxon>Eukaryota</taxon>
        <taxon>Metazoa</taxon>
        <taxon>Ecdysozoa</taxon>
        <taxon>Arthropoda</taxon>
        <taxon>Hexapoda</taxon>
        <taxon>Insecta</taxon>
        <taxon>Pterygota</taxon>
        <taxon>Neoptera</taxon>
        <taxon>Endopterygota</taxon>
        <taxon>Hymenoptera</taxon>
        <taxon>Apocrita</taxon>
        <taxon>Aculeata</taxon>
        <taxon>Formicoidea</taxon>
        <taxon>Formicidae</taxon>
        <taxon>Ponerinae</taxon>
        <taxon>Ponerini</taxon>
        <taxon>Dinoponera</taxon>
    </lineage>
</organism>
<reference evidence="9 10" key="1">
    <citation type="submission" date="2025-04" db="UniProtKB">
        <authorList>
            <consortium name="RefSeq"/>
        </authorList>
    </citation>
    <scope>IDENTIFICATION</scope>
</reference>
<proteinExistence type="predicted"/>
<gene>
    <name evidence="9 10" type="primary">LOC106744783</name>
</gene>
<dbReference type="InterPro" id="IPR055409">
    <property type="entry name" value="Beta-prop_FAM234A_B"/>
</dbReference>
<keyword evidence="3 6" id="KW-1133">Transmembrane helix</keyword>
<evidence type="ECO:0000256" key="4">
    <source>
        <dbReference type="ARBA" id="ARBA00023136"/>
    </source>
</evidence>
<dbReference type="Proteomes" id="UP000515204">
    <property type="component" value="Unplaced"/>
</dbReference>
<protein>
    <submittedName>
        <fullName evidence="9 10">Uncharacterized protein LOC106744783</fullName>
    </submittedName>
</protein>
<evidence type="ECO:0000313" key="10">
    <source>
        <dbReference type="RefSeq" id="XP_014475303.1"/>
    </source>
</evidence>
<comment type="subcellular location">
    <subcellularLocation>
        <location evidence="1">Membrane</location>
        <topology evidence="1">Single-pass membrane protein</topology>
    </subcellularLocation>
</comment>
<evidence type="ECO:0000256" key="2">
    <source>
        <dbReference type="ARBA" id="ARBA00022692"/>
    </source>
</evidence>
<feature type="transmembrane region" description="Helical" evidence="6">
    <location>
        <begin position="110"/>
        <end position="130"/>
    </location>
</feature>
<dbReference type="GO" id="GO:0016020">
    <property type="term" value="C:membrane"/>
    <property type="evidence" value="ECO:0007669"/>
    <property type="project" value="UniProtKB-SubCell"/>
</dbReference>
<dbReference type="PANTHER" id="PTHR21419:SF29">
    <property type="entry name" value="LD24894P"/>
    <property type="match status" value="1"/>
</dbReference>
<dbReference type="PANTHER" id="PTHR21419">
    <property type="match status" value="1"/>
</dbReference>
<evidence type="ECO:0000313" key="9">
    <source>
        <dbReference type="RefSeq" id="XP_014475301.1"/>
    </source>
</evidence>
<feature type="region of interest" description="Disordered" evidence="5">
    <location>
        <begin position="1"/>
        <end position="35"/>
    </location>
</feature>
<dbReference type="InterPro" id="IPR045232">
    <property type="entry name" value="FAM234"/>
</dbReference>
<sequence length="578" mass="64379">MSAEHHSGKGYAPLPQSISNTDTEDEEERLTQPNDVAYKADNSTTIAELHSNHENGVFYPLDETRNLGNSARNRQSTIKYYRDDIPIMVIEGNEQNDFWKRKDMSPIRRFCLFASILLCIVTIVIFLYVLPCDSSMVCPPVIEPQSSISWDKTLQGVEIQGPITIVPGFPYNLIFLLRGEQKRNDTKDGRIHQRQVPPEGGGVMSMQGSSGLPLWLVPLKRLPIIIDCTSIDIDRSGKPDCIVAGEQGLLVSIEPIAGTIHWSSSTHTFPKLPVILPDIDADDIEDLLSVSVDNANVSSLVLLSGKTGQLLGRYLVNNCTSIDIYNLVSNGSISYSCYDDNAKHSMKFMSLKGLLHGVTKTSQVHKKLSIRLTAASPRLFEIVKVSDEEYVWKPTPYHHLTIENEGVCPGQLCRANVNLTLQKLTSEPITIWDHVSSNAFASKPAFLVTSDKPYTSGFVIKFWQWMDPSSNHVEKASVMEQGLVERVLIVFVNYTDVQAINASQSDITQLCHGPNCQPDLNSRKQFSSIAVKYIDNDEFPELISYWSSYDVDSTKGLTSKVQVIKMDSVLSNLLHGNV</sequence>
<evidence type="ECO:0000256" key="3">
    <source>
        <dbReference type="ARBA" id="ARBA00022989"/>
    </source>
</evidence>
<dbReference type="OrthoDB" id="6364780at2759"/>
<evidence type="ECO:0000259" key="7">
    <source>
        <dbReference type="Pfam" id="PF23727"/>
    </source>
</evidence>
<accession>A0A6P3XAL3</accession>
<dbReference type="GeneID" id="106744783"/>
<dbReference type="KEGG" id="dqu:106744783"/>
<dbReference type="Pfam" id="PF23727">
    <property type="entry name" value="Beta-prop_FAM234A_B"/>
    <property type="match status" value="1"/>
</dbReference>
<dbReference type="AlphaFoldDB" id="A0A6P3XAL3"/>
<keyword evidence="8" id="KW-1185">Reference proteome</keyword>
<keyword evidence="4 6" id="KW-0472">Membrane</keyword>
<keyword evidence="2 6" id="KW-0812">Transmembrane</keyword>
<dbReference type="RefSeq" id="XP_014475301.1">
    <property type="nucleotide sequence ID" value="XM_014619815.1"/>
</dbReference>
<name>A0A6P3XAL3_DINQU</name>
<evidence type="ECO:0000256" key="6">
    <source>
        <dbReference type="SAM" id="Phobius"/>
    </source>
</evidence>
<evidence type="ECO:0000313" key="8">
    <source>
        <dbReference type="Proteomes" id="UP000515204"/>
    </source>
</evidence>
<evidence type="ECO:0000256" key="5">
    <source>
        <dbReference type="SAM" id="MobiDB-lite"/>
    </source>
</evidence>
<feature type="domain" description="FAM234A/B beta-propeller" evidence="7">
    <location>
        <begin position="203"/>
        <end position="329"/>
    </location>
</feature>
<evidence type="ECO:0000256" key="1">
    <source>
        <dbReference type="ARBA" id="ARBA00004167"/>
    </source>
</evidence>
<dbReference type="RefSeq" id="XP_014475303.1">
    <property type="nucleotide sequence ID" value="XM_014619817.1"/>
</dbReference>